<proteinExistence type="inferred from homology"/>
<dbReference type="EMBL" id="JADBEL010000002">
    <property type="protein sequence ID" value="MBE1553553.1"/>
    <property type="molecule type" value="Genomic_DNA"/>
</dbReference>
<dbReference type="AlphaFoldDB" id="A0A927MF82"/>
<protein>
    <submittedName>
        <fullName evidence="2">Uncharacterized protein YlxW (UPF0749 family)</fullName>
    </submittedName>
</protein>
<organism evidence="2 3">
    <name type="scientific">Sporosarcina limicola</name>
    <dbReference type="NCBI Taxonomy" id="34101"/>
    <lineage>
        <taxon>Bacteria</taxon>
        <taxon>Bacillati</taxon>
        <taxon>Bacillota</taxon>
        <taxon>Bacilli</taxon>
        <taxon>Bacillales</taxon>
        <taxon>Caryophanaceae</taxon>
        <taxon>Sporosarcina</taxon>
    </lineage>
</organism>
<dbReference type="PANTHER" id="PTHR37313:SF2">
    <property type="entry name" value="UPF0749 PROTEIN YLXX"/>
    <property type="match status" value="1"/>
</dbReference>
<dbReference type="PANTHER" id="PTHR37313">
    <property type="entry name" value="UPF0749 PROTEIN RV1825"/>
    <property type="match status" value="1"/>
</dbReference>
<evidence type="ECO:0000313" key="2">
    <source>
        <dbReference type="EMBL" id="MBE1553553.1"/>
    </source>
</evidence>
<dbReference type="Gene3D" id="3.30.70.1880">
    <property type="entry name" value="Protein of unknown function DUF881"/>
    <property type="match status" value="1"/>
</dbReference>
<gene>
    <name evidence="2" type="ORF">H4683_000627</name>
</gene>
<sequence length="239" mass="27065">MKKTINWKFTLILLTVGFMTAVQYNSMKNPKERDTRDIWAVRHELAVEKQLHSELLSEIRELDKTIFTYKSLNDENTGKALTETVDKLYSQAGMTNIQGTGIIIKVKPSAESEAFGIPVTDVSPDLLTRFVNEINRFKGLILEIDGKRFTTLSSIRDINGITTVNGLNVSTPPVSMKIISPSFKDSEKLYSYLAASTIHDDFYIDNLILEVGKPERFVEIHGSPEMFENQFLKELPKGE</sequence>
<dbReference type="RefSeq" id="WP_338062380.1">
    <property type="nucleotide sequence ID" value="NZ_JADBEL010000002.1"/>
</dbReference>
<accession>A0A927MF82</accession>
<dbReference type="Proteomes" id="UP000658225">
    <property type="component" value="Unassembled WGS sequence"/>
</dbReference>
<dbReference type="Pfam" id="PF05949">
    <property type="entry name" value="DUF881"/>
    <property type="match status" value="1"/>
</dbReference>
<reference evidence="2" key="1">
    <citation type="submission" date="2020-10" db="EMBL/GenBank/DDBJ databases">
        <title>Genomic Encyclopedia of Type Strains, Phase IV (KMG-IV): sequencing the most valuable type-strain genomes for metagenomic binning, comparative biology and taxonomic classification.</title>
        <authorList>
            <person name="Goeker M."/>
        </authorList>
    </citation>
    <scope>NUCLEOTIDE SEQUENCE</scope>
    <source>
        <strain evidence="2">DSM 13886</strain>
    </source>
</reference>
<dbReference type="InterPro" id="IPR010273">
    <property type="entry name" value="DUF881"/>
</dbReference>
<comment type="caution">
    <text evidence="2">The sequence shown here is derived from an EMBL/GenBank/DDBJ whole genome shotgun (WGS) entry which is preliminary data.</text>
</comment>
<evidence type="ECO:0000256" key="1">
    <source>
        <dbReference type="ARBA" id="ARBA00009108"/>
    </source>
</evidence>
<name>A0A927MF82_9BACL</name>
<evidence type="ECO:0000313" key="3">
    <source>
        <dbReference type="Proteomes" id="UP000658225"/>
    </source>
</evidence>
<comment type="similarity">
    <text evidence="1">Belongs to the UPF0749 family.</text>
</comment>
<keyword evidence="3" id="KW-1185">Reference proteome</keyword>